<dbReference type="InterPro" id="IPR002104">
    <property type="entry name" value="Integrase_catalytic"/>
</dbReference>
<evidence type="ECO:0000256" key="1">
    <source>
        <dbReference type="ARBA" id="ARBA00023172"/>
    </source>
</evidence>
<keyword evidence="4" id="KW-1185">Reference proteome</keyword>
<protein>
    <submittedName>
        <fullName evidence="3">Tyrosine-type recombinase/integrase</fullName>
    </submittedName>
</protein>
<evidence type="ECO:0000313" key="3">
    <source>
        <dbReference type="EMBL" id="NEU75464.1"/>
    </source>
</evidence>
<proteinExistence type="predicted"/>
<sequence>MRMALIIQECGMRISELCNISFDCLIQDNERDWFLLYYQFKMKKEHTIPISPYVATVIQEQQSIVREEWGDNFSYLFPAPKPHGKGRPVRPKPFADALNKLAVQK</sequence>
<organism evidence="3 4">
    <name type="scientific">Hassallia byssoidea VB512170</name>
    <dbReference type="NCBI Taxonomy" id="1304833"/>
    <lineage>
        <taxon>Bacteria</taxon>
        <taxon>Bacillati</taxon>
        <taxon>Cyanobacteriota</taxon>
        <taxon>Cyanophyceae</taxon>
        <taxon>Nostocales</taxon>
        <taxon>Tolypothrichaceae</taxon>
        <taxon>Hassallia</taxon>
    </lineage>
</organism>
<dbReference type="PROSITE" id="PS51898">
    <property type="entry name" value="TYR_RECOMBINASE"/>
    <property type="match status" value="1"/>
</dbReference>
<dbReference type="GO" id="GO:0006310">
    <property type="term" value="P:DNA recombination"/>
    <property type="evidence" value="ECO:0007669"/>
    <property type="project" value="UniProtKB-KW"/>
</dbReference>
<gene>
    <name evidence="3" type="ORF">PI95_023620</name>
</gene>
<dbReference type="Pfam" id="PF00589">
    <property type="entry name" value="Phage_integrase"/>
    <property type="match status" value="1"/>
</dbReference>
<evidence type="ECO:0000259" key="2">
    <source>
        <dbReference type="PROSITE" id="PS51898"/>
    </source>
</evidence>
<feature type="domain" description="Tyr recombinase" evidence="2">
    <location>
        <begin position="1"/>
        <end position="105"/>
    </location>
</feature>
<reference evidence="3 4" key="1">
    <citation type="journal article" date="2015" name="Genome Announc.">
        <title>Draft Genome Sequence of Cyanobacterium Hassallia byssoidea Strain VB512170, Isolated from Monuments in India.</title>
        <authorList>
            <person name="Singh D."/>
            <person name="Chandrababunaidu M.M."/>
            <person name="Panda A."/>
            <person name="Sen D."/>
            <person name="Bhattacharyya S."/>
            <person name="Adhikary S.P."/>
            <person name="Tripathy S."/>
        </authorList>
    </citation>
    <scope>NUCLEOTIDE SEQUENCE [LARGE SCALE GENOMIC DNA]</scope>
    <source>
        <strain evidence="3 4">VB512170</strain>
    </source>
</reference>
<name>A0A846HFP5_9CYAN</name>
<dbReference type="Gene3D" id="1.10.443.10">
    <property type="entry name" value="Intergrase catalytic core"/>
    <property type="match status" value="1"/>
</dbReference>
<dbReference type="AlphaFoldDB" id="A0A846HFP5"/>
<dbReference type="GO" id="GO:0003677">
    <property type="term" value="F:DNA binding"/>
    <property type="evidence" value="ECO:0007669"/>
    <property type="project" value="InterPro"/>
</dbReference>
<dbReference type="EMBL" id="JTCM02000070">
    <property type="protein sequence ID" value="NEU75464.1"/>
    <property type="molecule type" value="Genomic_DNA"/>
</dbReference>
<comment type="caution">
    <text evidence="3">The sequence shown here is derived from an EMBL/GenBank/DDBJ whole genome shotgun (WGS) entry which is preliminary data.</text>
</comment>
<dbReference type="SUPFAM" id="SSF56349">
    <property type="entry name" value="DNA breaking-rejoining enzymes"/>
    <property type="match status" value="1"/>
</dbReference>
<accession>A0A846HFP5</accession>
<dbReference type="InterPro" id="IPR013762">
    <property type="entry name" value="Integrase-like_cat_sf"/>
</dbReference>
<evidence type="ECO:0000313" key="4">
    <source>
        <dbReference type="Proteomes" id="UP000031549"/>
    </source>
</evidence>
<dbReference type="InterPro" id="IPR011010">
    <property type="entry name" value="DNA_brk_join_enz"/>
</dbReference>
<dbReference type="Proteomes" id="UP000031549">
    <property type="component" value="Unassembled WGS sequence"/>
</dbReference>
<dbReference type="GO" id="GO:0015074">
    <property type="term" value="P:DNA integration"/>
    <property type="evidence" value="ECO:0007669"/>
    <property type="project" value="InterPro"/>
</dbReference>
<keyword evidence="1" id="KW-0233">DNA recombination</keyword>